<comment type="similarity">
    <text evidence="5 18">Belongs to the CDS family.</text>
</comment>
<keyword evidence="13 19" id="KW-1133">Transmembrane helix</keyword>
<keyword evidence="12 18" id="KW-0548">Nucleotidyltransferase</keyword>
<evidence type="ECO:0000256" key="7">
    <source>
        <dbReference type="ARBA" id="ARBA00019373"/>
    </source>
</evidence>
<dbReference type="GO" id="GO:0005886">
    <property type="term" value="C:plasma membrane"/>
    <property type="evidence" value="ECO:0007669"/>
    <property type="project" value="UniProtKB-SubCell"/>
</dbReference>
<evidence type="ECO:0000256" key="12">
    <source>
        <dbReference type="ARBA" id="ARBA00022695"/>
    </source>
</evidence>
<keyword evidence="16" id="KW-0594">Phospholipid biosynthesis</keyword>
<evidence type="ECO:0000256" key="18">
    <source>
        <dbReference type="RuleBase" id="RU003938"/>
    </source>
</evidence>
<evidence type="ECO:0000256" key="14">
    <source>
        <dbReference type="ARBA" id="ARBA00023098"/>
    </source>
</evidence>
<protein>
    <recommendedName>
        <fullName evidence="7 18">Phosphatidate cytidylyltransferase</fullName>
        <ecNumber evidence="6 18">2.7.7.41</ecNumber>
    </recommendedName>
</protein>
<organism evidence="20 21">
    <name type="scientific">Fructilactobacillus florum DSM 22689 = JCM 16035</name>
    <dbReference type="NCBI Taxonomy" id="1423745"/>
    <lineage>
        <taxon>Bacteria</taxon>
        <taxon>Bacillati</taxon>
        <taxon>Bacillota</taxon>
        <taxon>Bacilli</taxon>
        <taxon>Lactobacillales</taxon>
        <taxon>Lactobacillaceae</taxon>
        <taxon>Fructilactobacillus</taxon>
    </lineage>
</organism>
<feature type="transmembrane region" description="Helical" evidence="19">
    <location>
        <begin position="173"/>
        <end position="194"/>
    </location>
</feature>
<evidence type="ECO:0000256" key="16">
    <source>
        <dbReference type="ARBA" id="ARBA00023209"/>
    </source>
</evidence>
<evidence type="ECO:0000256" key="8">
    <source>
        <dbReference type="ARBA" id="ARBA00022475"/>
    </source>
</evidence>
<accession>A0A0R2CIC9</accession>
<dbReference type="Pfam" id="PF01148">
    <property type="entry name" value="CTP_transf_1"/>
    <property type="match status" value="1"/>
</dbReference>
<dbReference type="PANTHER" id="PTHR46382:SF1">
    <property type="entry name" value="PHOSPHATIDATE CYTIDYLYLTRANSFERASE"/>
    <property type="match status" value="1"/>
</dbReference>
<evidence type="ECO:0000256" key="6">
    <source>
        <dbReference type="ARBA" id="ARBA00012487"/>
    </source>
</evidence>
<evidence type="ECO:0000256" key="2">
    <source>
        <dbReference type="ARBA" id="ARBA00004651"/>
    </source>
</evidence>
<dbReference type="Proteomes" id="UP000051586">
    <property type="component" value="Unassembled WGS sequence"/>
</dbReference>
<dbReference type="GO" id="GO:0004605">
    <property type="term" value="F:phosphatidate cytidylyltransferase activity"/>
    <property type="evidence" value="ECO:0007669"/>
    <property type="project" value="UniProtKB-EC"/>
</dbReference>
<comment type="caution">
    <text evidence="20">The sequence shown here is derived from an EMBL/GenBank/DDBJ whole genome shotgun (WGS) entry which is preliminary data.</text>
</comment>
<evidence type="ECO:0000256" key="10">
    <source>
        <dbReference type="ARBA" id="ARBA00022679"/>
    </source>
</evidence>
<dbReference type="UniPathway" id="UPA00557">
    <property type="reaction ID" value="UER00614"/>
</dbReference>
<evidence type="ECO:0000256" key="15">
    <source>
        <dbReference type="ARBA" id="ARBA00023136"/>
    </source>
</evidence>
<reference evidence="20 21" key="1">
    <citation type="journal article" date="2015" name="Genome Announc.">
        <title>Expanding the biotechnology potential of lactobacilli through comparative genomics of 213 strains and associated genera.</title>
        <authorList>
            <person name="Sun Z."/>
            <person name="Harris H.M."/>
            <person name="McCann A."/>
            <person name="Guo C."/>
            <person name="Argimon S."/>
            <person name="Zhang W."/>
            <person name="Yang X."/>
            <person name="Jeffery I.B."/>
            <person name="Cooney J.C."/>
            <person name="Kagawa T.F."/>
            <person name="Liu W."/>
            <person name="Song Y."/>
            <person name="Salvetti E."/>
            <person name="Wrobel A."/>
            <person name="Rasinkangas P."/>
            <person name="Parkhill J."/>
            <person name="Rea M.C."/>
            <person name="O'Sullivan O."/>
            <person name="Ritari J."/>
            <person name="Douillard F.P."/>
            <person name="Paul Ross R."/>
            <person name="Yang R."/>
            <person name="Briner A.E."/>
            <person name="Felis G.E."/>
            <person name="de Vos W.M."/>
            <person name="Barrangou R."/>
            <person name="Klaenhammer T.R."/>
            <person name="Caufield P.W."/>
            <person name="Cui Y."/>
            <person name="Zhang H."/>
            <person name="O'Toole P.W."/>
        </authorList>
    </citation>
    <scope>NUCLEOTIDE SEQUENCE [LARGE SCALE GENOMIC DNA]</scope>
    <source>
        <strain evidence="20 21">DSM 22689</strain>
    </source>
</reference>
<dbReference type="PATRIC" id="fig|1423745.4.peg.962"/>
<dbReference type="PANTHER" id="PTHR46382">
    <property type="entry name" value="PHOSPHATIDATE CYTIDYLYLTRANSFERASE"/>
    <property type="match status" value="1"/>
</dbReference>
<keyword evidence="15 19" id="KW-0472">Membrane</keyword>
<evidence type="ECO:0000256" key="17">
    <source>
        <dbReference type="ARBA" id="ARBA00023264"/>
    </source>
</evidence>
<dbReference type="PROSITE" id="PS01315">
    <property type="entry name" value="CDS"/>
    <property type="match status" value="1"/>
</dbReference>
<dbReference type="EC" id="2.7.7.41" evidence="6 18"/>
<evidence type="ECO:0000256" key="11">
    <source>
        <dbReference type="ARBA" id="ARBA00022692"/>
    </source>
</evidence>
<feature type="transmembrane region" description="Helical" evidence="19">
    <location>
        <begin position="77"/>
        <end position="97"/>
    </location>
</feature>
<evidence type="ECO:0000313" key="21">
    <source>
        <dbReference type="Proteomes" id="UP000051586"/>
    </source>
</evidence>
<name>A0A0R2CIC9_9LACO</name>
<evidence type="ECO:0000256" key="13">
    <source>
        <dbReference type="ARBA" id="ARBA00022989"/>
    </source>
</evidence>
<comment type="pathway">
    <text evidence="3 18">Phospholipid metabolism; CDP-diacylglycerol biosynthesis; CDP-diacylglycerol from sn-glycerol 3-phosphate: step 3/3.</text>
</comment>
<dbReference type="GO" id="GO:0016024">
    <property type="term" value="P:CDP-diacylglycerol biosynthetic process"/>
    <property type="evidence" value="ECO:0007669"/>
    <property type="project" value="UniProtKB-UniPathway"/>
</dbReference>
<evidence type="ECO:0000256" key="5">
    <source>
        <dbReference type="ARBA" id="ARBA00010185"/>
    </source>
</evidence>
<keyword evidence="14" id="KW-0443">Lipid metabolism</keyword>
<dbReference type="AlphaFoldDB" id="A0A0R2CIC9"/>
<feature type="transmembrane region" description="Helical" evidence="19">
    <location>
        <begin position="109"/>
        <end position="126"/>
    </location>
</feature>
<evidence type="ECO:0000256" key="4">
    <source>
        <dbReference type="ARBA" id="ARBA00005189"/>
    </source>
</evidence>
<feature type="transmembrane region" description="Helical" evidence="19">
    <location>
        <begin position="48"/>
        <end position="71"/>
    </location>
</feature>
<dbReference type="EMBL" id="AYZI01000005">
    <property type="protein sequence ID" value="KRM91390.1"/>
    <property type="molecule type" value="Genomic_DNA"/>
</dbReference>
<keyword evidence="10 18" id="KW-0808">Transferase</keyword>
<comment type="subcellular location">
    <subcellularLocation>
        <location evidence="2">Cell membrane</location>
        <topology evidence="2">Multi-pass membrane protein</topology>
    </subcellularLocation>
</comment>
<feature type="transmembrane region" description="Helical" evidence="19">
    <location>
        <begin position="6"/>
        <end position="36"/>
    </location>
</feature>
<dbReference type="STRING" id="1423745.GCA_001311215_01548"/>
<dbReference type="RefSeq" id="WP_035421379.1">
    <property type="nucleotide sequence ID" value="NZ_AYZI01000005.1"/>
</dbReference>
<keyword evidence="9" id="KW-0444">Lipid biosynthesis</keyword>
<keyword evidence="17" id="KW-1208">Phospholipid metabolism</keyword>
<gene>
    <name evidence="20" type="ORF">FC87_GL000901</name>
</gene>
<dbReference type="InterPro" id="IPR000374">
    <property type="entry name" value="PC_trans"/>
</dbReference>
<comment type="pathway">
    <text evidence="4">Lipid metabolism.</text>
</comment>
<evidence type="ECO:0000313" key="20">
    <source>
        <dbReference type="EMBL" id="KRM91390.1"/>
    </source>
</evidence>
<keyword evidence="8" id="KW-1003">Cell membrane</keyword>
<evidence type="ECO:0000256" key="1">
    <source>
        <dbReference type="ARBA" id="ARBA00001698"/>
    </source>
</evidence>
<keyword evidence="11 18" id="KW-0812">Transmembrane</keyword>
<evidence type="ECO:0000256" key="19">
    <source>
        <dbReference type="SAM" id="Phobius"/>
    </source>
</evidence>
<evidence type="ECO:0000256" key="9">
    <source>
        <dbReference type="ARBA" id="ARBA00022516"/>
    </source>
</evidence>
<feature type="transmembrane region" description="Helical" evidence="19">
    <location>
        <begin position="132"/>
        <end position="152"/>
    </location>
</feature>
<sequence>MKQRTITAVIALLIFIPIIILGGVWVSSAAVGLGLLAMAEIFIMKKKLLISPEALITFVGVTAIIIPKAFLGFLPAAWSPSFSFYVVVMLLLLTTVFSKNKFNFDDAGVYTLAMLYIGMGFNYFITARQEGLTTLLYALLIVWCTDTGAYMVGKYFGKHKLAKHISPNKTWEGSIGGTILATLIVSIFTIVFPIGNLTLLPMIATTILLSIGGQLGDLVESALKRYYGVKDSGKILPGHGGILDRFDSLLFVLPLLHLFGII</sequence>
<proteinExistence type="inferred from homology"/>
<evidence type="ECO:0000256" key="3">
    <source>
        <dbReference type="ARBA" id="ARBA00005119"/>
    </source>
</evidence>
<comment type="catalytic activity">
    <reaction evidence="1 18">
        <text>a 1,2-diacyl-sn-glycero-3-phosphate + CTP + H(+) = a CDP-1,2-diacyl-sn-glycerol + diphosphate</text>
        <dbReference type="Rhea" id="RHEA:16229"/>
        <dbReference type="ChEBI" id="CHEBI:15378"/>
        <dbReference type="ChEBI" id="CHEBI:33019"/>
        <dbReference type="ChEBI" id="CHEBI:37563"/>
        <dbReference type="ChEBI" id="CHEBI:58332"/>
        <dbReference type="ChEBI" id="CHEBI:58608"/>
        <dbReference type="EC" id="2.7.7.41"/>
    </reaction>
</comment>